<protein>
    <submittedName>
        <fullName evidence="1">Uncharacterized protein</fullName>
    </submittedName>
</protein>
<gene>
    <name evidence="1" type="ORF">A2Y85_05415</name>
</gene>
<dbReference type="Proteomes" id="UP000177025">
    <property type="component" value="Unassembled WGS sequence"/>
</dbReference>
<reference evidence="1 2" key="1">
    <citation type="journal article" date="2016" name="Nat. Commun.">
        <title>Thousands of microbial genomes shed light on interconnected biogeochemical processes in an aquifer system.</title>
        <authorList>
            <person name="Anantharaman K."/>
            <person name="Brown C.T."/>
            <person name="Hug L.A."/>
            <person name="Sharon I."/>
            <person name="Castelle C.J."/>
            <person name="Probst A.J."/>
            <person name="Thomas B.C."/>
            <person name="Singh A."/>
            <person name="Wilkins M.J."/>
            <person name="Karaoz U."/>
            <person name="Brodie E.L."/>
            <person name="Williams K.H."/>
            <person name="Hubbard S.S."/>
            <person name="Banfield J.F."/>
        </authorList>
    </citation>
    <scope>NUCLEOTIDE SEQUENCE [LARGE SCALE GENOMIC DNA]</scope>
</reference>
<proteinExistence type="predicted"/>
<sequence length="250" mass="29535">MYKHSSTWFILIELFLCAFSFGQGNYYPRYDFPGFTGFYDVNDSNSVNIVDRYQSYYLMRDILKLQHQIEDQADNRIHFEFHIGAGATYDVDIDTILPTAFISFKFNLFNPKRPNSREVINNINELRNLTSITGFELPDESVMKIDAIYDDYNRYNRQFWWKRVSIGFSSPMLSNPYDYPFFDFEKSHVCLFYDFGDVLTLQGGMNFDENLIIGLSVDLSTPLFSLAEDFKGMVTRLFRLPGRNSDYYWY</sequence>
<organism evidence="1 2">
    <name type="scientific">candidate division WOR-3 bacterium RBG_13_43_14</name>
    <dbReference type="NCBI Taxonomy" id="1802590"/>
    <lineage>
        <taxon>Bacteria</taxon>
        <taxon>Bacteria division WOR-3</taxon>
    </lineage>
</organism>
<evidence type="ECO:0000313" key="1">
    <source>
        <dbReference type="EMBL" id="OGC42337.1"/>
    </source>
</evidence>
<accession>A0A1F4UBP5</accession>
<evidence type="ECO:0000313" key="2">
    <source>
        <dbReference type="Proteomes" id="UP000177025"/>
    </source>
</evidence>
<comment type="caution">
    <text evidence="1">The sequence shown here is derived from an EMBL/GenBank/DDBJ whole genome shotgun (WGS) entry which is preliminary data.</text>
</comment>
<dbReference type="EMBL" id="MEUM01000071">
    <property type="protein sequence ID" value="OGC42337.1"/>
    <property type="molecule type" value="Genomic_DNA"/>
</dbReference>
<dbReference type="AlphaFoldDB" id="A0A1F4UBP5"/>
<name>A0A1F4UBP5_UNCW3</name>